<comment type="caution">
    <text evidence="1">The sequence shown here is derived from an EMBL/GenBank/DDBJ whole genome shotgun (WGS) entry which is preliminary data.</text>
</comment>
<organism evidence="1">
    <name type="scientific">Tanacetum cinerariifolium</name>
    <name type="common">Dalmatian daisy</name>
    <name type="synonym">Chrysanthemum cinerariifolium</name>
    <dbReference type="NCBI Taxonomy" id="118510"/>
    <lineage>
        <taxon>Eukaryota</taxon>
        <taxon>Viridiplantae</taxon>
        <taxon>Streptophyta</taxon>
        <taxon>Embryophyta</taxon>
        <taxon>Tracheophyta</taxon>
        <taxon>Spermatophyta</taxon>
        <taxon>Magnoliopsida</taxon>
        <taxon>eudicotyledons</taxon>
        <taxon>Gunneridae</taxon>
        <taxon>Pentapetalae</taxon>
        <taxon>asterids</taxon>
        <taxon>campanulids</taxon>
        <taxon>Asterales</taxon>
        <taxon>Asteraceae</taxon>
        <taxon>Asteroideae</taxon>
        <taxon>Anthemideae</taxon>
        <taxon>Anthemidinae</taxon>
        <taxon>Tanacetum</taxon>
    </lineage>
</organism>
<name>A0A699IWA3_TANCI</name>
<gene>
    <name evidence="1" type="ORF">Tci_563092</name>
</gene>
<evidence type="ECO:0000313" key="1">
    <source>
        <dbReference type="EMBL" id="GEZ91119.1"/>
    </source>
</evidence>
<proteinExistence type="predicted"/>
<protein>
    <submittedName>
        <fullName evidence="1">Uncharacterized protein</fullName>
    </submittedName>
</protein>
<dbReference type="AlphaFoldDB" id="A0A699IWA3"/>
<dbReference type="EMBL" id="BKCJ010340883">
    <property type="protein sequence ID" value="GEZ91119.1"/>
    <property type="molecule type" value="Genomic_DNA"/>
</dbReference>
<accession>A0A699IWA3</accession>
<sequence length="193" mass="22578">MSHKLDEMIEFLKSIPKETNKDDFAKHEYHEQQDLVFYIKGFKPQETPEESFRKQEHTDQVNEKDSYELNRKFKIARDGFEILRMSVPRMLARMWRRKRILAKLLEVNSSGSSFWSVESISTSTIPIIEKIDKTEKLIIDGKVTLVDDEGKPLEKVDYLDDHDSEDEVQPDDNRMASFLASKSVGYDTNSLLK</sequence>
<reference evidence="1" key="1">
    <citation type="journal article" date="2019" name="Sci. Rep.">
        <title>Draft genome of Tanacetum cinerariifolium, the natural source of mosquito coil.</title>
        <authorList>
            <person name="Yamashiro T."/>
            <person name="Shiraishi A."/>
            <person name="Satake H."/>
            <person name="Nakayama K."/>
        </authorList>
    </citation>
    <scope>NUCLEOTIDE SEQUENCE</scope>
</reference>